<dbReference type="InterPro" id="IPR003675">
    <property type="entry name" value="Rce1/LyrA-like_dom"/>
</dbReference>
<dbReference type="RefSeq" id="WP_147895545.1">
    <property type="nucleotide sequence ID" value="NZ_BAAANR010000001.1"/>
</dbReference>
<feature type="transmembrane region" description="Helical" evidence="2">
    <location>
        <begin position="126"/>
        <end position="146"/>
    </location>
</feature>
<keyword evidence="5" id="KW-1185">Reference proteome</keyword>
<reference evidence="4 5" key="1">
    <citation type="submission" date="2019-08" db="EMBL/GenBank/DDBJ databases">
        <authorList>
            <person name="Dong K."/>
        </authorList>
    </citation>
    <scope>NUCLEOTIDE SEQUENCE [LARGE SCALE GENOMIC DNA]</scope>
    <source>
        <strain evidence="4 5">JCM14558</strain>
    </source>
</reference>
<accession>A0A5C8HYL6</accession>
<feature type="compositionally biased region" description="Polar residues" evidence="1">
    <location>
        <begin position="1"/>
        <end position="13"/>
    </location>
</feature>
<protein>
    <submittedName>
        <fullName evidence="4">CPBP family intramembrane metalloprotease</fullName>
    </submittedName>
</protein>
<proteinExistence type="predicted"/>
<gene>
    <name evidence="4" type="ORF">FVP77_16160</name>
</gene>
<dbReference type="PANTHER" id="PTHR36435">
    <property type="entry name" value="SLR1288 PROTEIN"/>
    <property type="match status" value="1"/>
</dbReference>
<evidence type="ECO:0000313" key="4">
    <source>
        <dbReference type="EMBL" id="TXK10372.1"/>
    </source>
</evidence>
<dbReference type="AlphaFoldDB" id="A0A5C8HYL6"/>
<dbReference type="EMBL" id="VRSV01000002">
    <property type="protein sequence ID" value="TXK10372.1"/>
    <property type="molecule type" value="Genomic_DNA"/>
</dbReference>
<dbReference type="GO" id="GO:0004175">
    <property type="term" value="F:endopeptidase activity"/>
    <property type="evidence" value="ECO:0007669"/>
    <property type="project" value="UniProtKB-ARBA"/>
</dbReference>
<keyword evidence="4" id="KW-0482">Metalloprotease</keyword>
<keyword evidence="2" id="KW-0472">Membrane</keyword>
<feature type="transmembrane region" description="Helical" evidence="2">
    <location>
        <begin position="262"/>
        <end position="283"/>
    </location>
</feature>
<organism evidence="4 5">
    <name type="scientific">Microbacterium hatanonis</name>
    <dbReference type="NCBI Taxonomy" id="404366"/>
    <lineage>
        <taxon>Bacteria</taxon>
        <taxon>Bacillati</taxon>
        <taxon>Actinomycetota</taxon>
        <taxon>Actinomycetes</taxon>
        <taxon>Micrococcales</taxon>
        <taxon>Microbacteriaceae</taxon>
        <taxon>Microbacterium</taxon>
    </lineage>
</organism>
<dbReference type="InterPro" id="IPR052710">
    <property type="entry name" value="CAAX_protease"/>
</dbReference>
<evidence type="ECO:0000256" key="2">
    <source>
        <dbReference type="SAM" id="Phobius"/>
    </source>
</evidence>
<feature type="domain" description="CAAX prenyl protease 2/Lysostaphin resistance protein A-like" evidence="3">
    <location>
        <begin position="174"/>
        <end position="270"/>
    </location>
</feature>
<feature type="transmembrane region" description="Helical" evidence="2">
    <location>
        <begin position="237"/>
        <end position="255"/>
    </location>
</feature>
<dbReference type="PANTHER" id="PTHR36435:SF1">
    <property type="entry name" value="CAAX AMINO TERMINAL PROTEASE FAMILY PROTEIN"/>
    <property type="match status" value="1"/>
</dbReference>
<keyword evidence="2" id="KW-0812">Transmembrane</keyword>
<keyword evidence="4" id="KW-0645">Protease</keyword>
<feature type="transmembrane region" description="Helical" evidence="2">
    <location>
        <begin position="95"/>
        <end position="114"/>
    </location>
</feature>
<dbReference type="GO" id="GO:0080120">
    <property type="term" value="P:CAAX-box protein maturation"/>
    <property type="evidence" value="ECO:0007669"/>
    <property type="project" value="UniProtKB-ARBA"/>
</dbReference>
<dbReference type="GO" id="GO:0008237">
    <property type="term" value="F:metallopeptidase activity"/>
    <property type="evidence" value="ECO:0007669"/>
    <property type="project" value="UniProtKB-KW"/>
</dbReference>
<comment type="caution">
    <text evidence="4">The sequence shown here is derived from an EMBL/GenBank/DDBJ whole genome shotgun (WGS) entry which is preliminary data.</text>
</comment>
<evidence type="ECO:0000313" key="5">
    <source>
        <dbReference type="Proteomes" id="UP000321034"/>
    </source>
</evidence>
<feature type="region of interest" description="Disordered" evidence="1">
    <location>
        <begin position="1"/>
        <end position="54"/>
    </location>
</feature>
<feature type="transmembrane region" description="Helical" evidence="2">
    <location>
        <begin position="179"/>
        <end position="198"/>
    </location>
</feature>
<keyword evidence="4" id="KW-0378">Hydrolase</keyword>
<dbReference type="Proteomes" id="UP000321034">
    <property type="component" value="Unassembled WGS sequence"/>
</dbReference>
<sequence>MSESIHASSSTPASGIVIDEPLDDFDDESARSAERRRRRRRGDGSSRPRRTWREGGTSVQRWGWELAGWAVLALGIGVLGATGVTEIIGGGSAPLLAQVVLWVAFAAAIVAAFVRSVPRGLLRFRPVDLLFGLVLGGILRLVQGWLEMRAGGDGGWPSYPSLGGSLPSSWLFDDLLSDVVISPVLEELFFRGLVLVAVYTAVRRLAGREVAMFAAAIVSTGLFVVAHALLAPLAWDAVASLALVGLTASLLVLLTGRLWPAVLAHVVYNGLWVAMATLGTLLAA</sequence>
<dbReference type="Pfam" id="PF02517">
    <property type="entry name" value="Rce1-like"/>
    <property type="match status" value="1"/>
</dbReference>
<name>A0A5C8HYL6_9MICO</name>
<evidence type="ECO:0000259" key="3">
    <source>
        <dbReference type="Pfam" id="PF02517"/>
    </source>
</evidence>
<feature type="transmembrane region" description="Helical" evidence="2">
    <location>
        <begin position="66"/>
        <end position="89"/>
    </location>
</feature>
<evidence type="ECO:0000256" key="1">
    <source>
        <dbReference type="SAM" id="MobiDB-lite"/>
    </source>
</evidence>
<keyword evidence="2" id="KW-1133">Transmembrane helix</keyword>
<feature type="transmembrane region" description="Helical" evidence="2">
    <location>
        <begin position="210"/>
        <end position="231"/>
    </location>
</feature>
<dbReference type="OrthoDB" id="254800at2"/>
<dbReference type="GO" id="GO:0006508">
    <property type="term" value="P:proteolysis"/>
    <property type="evidence" value="ECO:0007669"/>
    <property type="project" value="UniProtKB-KW"/>
</dbReference>